<dbReference type="EMBL" id="CP001669">
    <property type="protein sequence ID" value="AFZ80401.1"/>
    <property type="molecule type" value="Genomic_DNA"/>
</dbReference>
<feature type="region of interest" description="Disordered" evidence="1">
    <location>
        <begin position="721"/>
        <end position="759"/>
    </location>
</feature>
<dbReference type="VEuPathDB" id="PiroplasmaDB:BEWA_032540"/>
<dbReference type="Pfam" id="PF04385">
    <property type="entry name" value="FAINT"/>
    <property type="match status" value="5"/>
</dbReference>
<dbReference type="OrthoDB" id="363085at2759"/>
<keyword evidence="4" id="KW-1185">Reference proteome</keyword>
<feature type="signal peptide" evidence="2">
    <location>
        <begin position="1"/>
        <end position="22"/>
    </location>
</feature>
<feature type="compositionally biased region" description="Basic and acidic residues" evidence="1">
    <location>
        <begin position="721"/>
        <end position="755"/>
    </location>
</feature>
<evidence type="ECO:0000313" key="4">
    <source>
        <dbReference type="Proteomes" id="UP000031512"/>
    </source>
</evidence>
<evidence type="ECO:0000256" key="1">
    <source>
        <dbReference type="SAM" id="MobiDB-lite"/>
    </source>
</evidence>
<evidence type="ECO:0008006" key="5">
    <source>
        <dbReference type="Google" id="ProtNLM"/>
    </source>
</evidence>
<evidence type="ECO:0000313" key="3">
    <source>
        <dbReference type="EMBL" id="AFZ80401.1"/>
    </source>
</evidence>
<organism evidence="3 4">
    <name type="scientific">Theileria equi strain WA</name>
    <dbReference type="NCBI Taxonomy" id="1537102"/>
    <lineage>
        <taxon>Eukaryota</taxon>
        <taxon>Sar</taxon>
        <taxon>Alveolata</taxon>
        <taxon>Apicomplexa</taxon>
        <taxon>Aconoidasida</taxon>
        <taxon>Piroplasmida</taxon>
        <taxon>Theileriidae</taxon>
        <taxon>Theileria</taxon>
    </lineage>
</organism>
<dbReference type="Proteomes" id="UP000031512">
    <property type="component" value="Chromosome 1"/>
</dbReference>
<protein>
    <recommendedName>
        <fullName evidence="5">Signal peptide-containing protein</fullName>
    </recommendedName>
</protein>
<name>L0AZI7_THEEQ</name>
<sequence>MRVWGIFIRQLLLFLLIGACACIDEGTGGLKRLTPIKITIAIEQEIDGTKFDVKHIYHNGSPCCIIVPKLGYLLNAVSDTRAPIWTGDSGEACSICVVLFKGTSPDIVLIFVNKNCSFLYRKNGDLWTLVNKEETVNLPSFDAKHSGNRPFTSVDPHKRFKDLADAKKSLYTSLEGEYTLDILATIDETKVHAESDKCGGIVRTKFHPKTGHYFDKVVAGTSVIWPGGKDEKCTFVSQTCVNREQLIRIVLKTPTSAKRLYFVNENDRWPKITRDDYYSKVGKPETEPNNGTILGSRKILTDDAKEKCNEPEEEYYESIGDNEAACINAIFEHMDESLSKGLSSQVQRAAQPIPQEKQTVPDTKVGTPKPVLQHNRSTKELVVPITLDLAEVNTNSVDVPATTVQDGISTTYYYPKGKFYFEKIVDGGRTVWESTEEKCSPAYTISKGDITFLALLLKKSDDETDLIYYERKNLGWRLIEKTKCEKMIEELKKQPATPVIKAVELDLKDVDNEIFLAKESSENGVVEKTFTVQGGYRLTEVYDLNIPVWKSESPNKHCTLATVHFEGENPMLASLSLDSESLYLHVEDGKWTSISKDEYDSALAEMKRLTSSPKVKCVELDVTDIDGNVFFIEESFSGGVPIKTITPKGGYQLTEVYDINVPIWKGLDKERCLQVLVYYNEESPVSVTVNFLKADGKSTWRYYSMQDKRWDVFKKGRNEKLKEKIPAQERVPKDAPNVTDKETTSETKPKPVDKRPQKHMPKYYSKPFKLDTQNIDENQVNVTSDVHDGTKTTIFSSKRANYIEELSYNNSTVWKEQSNEKCLSVVVQSGDTELARVDVIDAKGVETYQCFEKTGNTWAMLDYDSYIDKLKKGTTDIRIDFSNPSYDTCSFLQYYEGGILYRVGIPLQEYRLKTLDYGLPVWKSSGDEYCSKFTFLSFEGFCLCTLELKGTDDFMIDLFLDGDNWSRMDKNSSEKYLTKMNELRSKNMSMRVINPELKAYLKNLGFSTFDLSKCNPNDVEIVDKSVEKAYLDINDPSKIFSVCKHKMNNLDIFEYTPRPNYFINEIRDGNEIIWKSNYRSLSISYIAEANSILIYVKKVQIEPVFMIKDEKWKEVEDDGFITRIDRFDTSL</sequence>
<proteinExistence type="predicted"/>
<accession>L0AZI7</accession>
<keyword evidence="2" id="KW-0732">Signal</keyword>
<dbReference type="GeneID" id="15803554"/>
<reference evidence="3 4" key="1">
    <citation type="journal article" date="2012" name="BMC Genomics">
        <title>Comparative genomic analysis and phylogenetic position of Theileria equi.</title>
        <authorList>
            <person name="Kappmeyer L.S."/>
            <person name="Thiagarajan M."/>
            <person name="Herndon D.R."/>
            <person name="Ramsay J.D."/>
            <person name="Caler E."/>
            <person name="Djikeng A."/>
            <person name="Gillespie J.J."/>
            <person name="Lau A.O."/>
            <person name="Roalson E.H."/>
            <person name="Silva J.C."/>
            <person name="Silva M.G."/>
            <person name="Suarez C.E."/>
            <person name="Ueti M.W."/>
            <person name="Nene V.M."/>
            <person name="Mealey R.H."/>
            <person name="Knowles D.P."/>
            <person name="Brayton K.A."/>
        </authorList>
    </citation>
    <scope>NUCLEOTIDE SEQUENCE [LARGE SCALE GENOMIC DNA]</scope>
    <source>
        <strain evidence="3 4">WA</strain>
    </source>
</reference>
<dbReference type="InterPro" id="IPR007480">
    <property type="entry name" value="DUF529"/>
</dbReference>
<dbReference type="eggNOG" id="ENOG502T5SI">
    <property type="taxonomic scope" value="Eukaryota"/>
</dbReference>
<feature type="chain" id="PRO_5003939401" description="Signal peptide-containing protein" evidence="2">
    <location>
        <begin position="23"/>
        <end position="1131"/>
    </location>
</feature>
<dbReference type="RefSeq" id="XP_004830067.1">
    <property type="nucleotide sequence ID" value="XM_004830010.1"/>
</dbReference>
<dbReference type="KEGG" id="beq:BEWA_032540"/>
<evidence type="ECO:0000256" key="2">
    <source>
        <dbReference type="SAM" id="SignalP"/>
    </source>
</evidence>
<dbReference type="PROSITE" id="PS51257">
    <property type="entry name" value="PROKAR_LIPOPROTEIN"/>
    <property type="match status" value="1"/>
</dbReference>
<gene>
    <name evidence="3" type="ORF">BEWA_032540</name>
</gene>
<dbReference type="AlphaFoldDB" id="L0AZI7"/>